<sequence>MADLCRTPSLQHAIWLIKSNVEDTVLEMRKLDAARITISLNPARHALKLLMQGHDVEWVAKQFSLLSYKKNIQPNTDVVRAFAPYAAEKSVEWFREFRPASYRIGRGVFIPVRPSGYWSEGGRLHVLWAQCWKGRTLDPLQLAILNTILLDSVLVDDFRGAQFEWLDLREVTPKKGRERHVIYGDQIGTVSEAELKFYLDILLTAFEQFSAEKTARSAAERAEKRKSIGPSELPLFR</sequence>
<accession>A0ABW4YTQ5</accession>
<gene>
    <name evidence="1" type="ORF">ACFSNC_04650</name>
</gene>
<dbReference type="Proteomes" id="UP001597299">
    <property type="component" value="Unassembled WGS sequence"/>
</dbReference>
<protein>
    <submittedName>
        <fullName evidence="1">Uncharacterized protein</fullName>
    </submittedName>
</protein>
<proteinExistence type="predicted"/>
<name>A0ABW4YTQ5_9HYPH</name>
<keyword evidence="2" id="KW-1185">Reference proteome</keyword>
<reference evidence="2" key="1">
    <citation type="journal article" date="2019" name="Int. J. Syst. Evol. Microbiol.">
        <title>The Global Catalogue of Microorganisms (GCM) 10K type strain sequencing project: providing services to taxonomists for standard genome sequencing and annotation.</title>
        <authorList>
            <consortium name="The Broad Institute Genomics Platform"/>
            <consortium name="The Broad Institute Genome Sequencing Center for Infectious Disease"/>
            <person name="Wu L."/>
            <person name="Ma J."/>
        </authorList>
    </citation>
    <scope>NUCLEOTIDE SEQUENCE [LARGE SCALE GENOMIC DNA]</scope>
    <source>
        <strain evidence="2">CCM 7435</strain>
    </source>
</reference>
<comment type="caution">
    <text evidence="1">The sequence shown here is derived from an EMBL/GenBank/DDBJ whole genome shotgun (WGS) entry which is preliminary data.</text>
</comment>
<dbReference type="EMBL" id="JBHUHD010000001">
    <property type="protein sequence ID" value="MFD2139676.1"/>
    <property type="molecule type" value="Genomic_DNA"/>
</dbReference>
<organism evidence="1 2">
    <name type="scientific">Ancylobacter oerskovii</name>
    <dbReference type="NCBI Taxonomy" id="459519"/>
    <lineage>
        <taxon>Bacteria</taxon>
        <taxon>Pseudomonadati</taxon>
        <taxon>Pseudomonadota</taxon>
        <taxon>Alphaproteobacteria</taxon>
        <taxon>Hyphomicrobiales</taxon>
        <taxon>Xanthobacteraceae</taxon>
        <taxon>Ancylobacter</taxon>
    </lineage>
</organism>
<evidence type="ECO:0000313" key="1">
    <source>
        <dbReference type="EMBL" id="MFD2139676.1"/>
    </source>
</evidence>
<evidence type="ECO:0000313" key="2">
    <source>
        <dbReference type="Proteomes" id="UP001597299"/>
    </source>
</evidence>
<dbReference type="RefSeq" id="WP_213352512.1">
    <property type="nucleotide sequence ID" value="NZ_JAHBGB010000023.1"/>
</dbReference>